<sequence length="433" mass="48620">MPKIAKEMTALDLKRLKYPLEEMQSRRKEGDNRPLPPVVQFAGGVAGLQVQITASGSKSWLLRTTIAGKRRSVGLGSYPEVSLAEARDRAREMKKLILDGVDPIEERKKKAKAVRLEQRRGLTYSEAIDGWMKIHKSKSEKNRQLTRNRLRTYSEEAGLGKLRVGDIDKHMVKDVLDPIWATKTSTATRLREDMKRVFAWAIGNDHMAGPNPAEWVGNLEFMMEAPDTRKEHYPAVPVNEAPRWMQELRKRDGNGSRALEFLVLTAARSGEVRGARWSEIDLEEGLWTIPASRMKMGREHRVPLSSDAVGLLKSMNGDGSGFVFSAVRGGELSNMTLSAAMKRIHADDEKGFVDGTTGRPAVPHGWRSTFRQWTAERGFARDMAEIALAHDVGSEVERSYQRSDMLERRRAMMEEWAAHLLGTVAGGEVVPLH</sequence>
<proteinExistence type="inferred from homology"/>
<dbReference type="AlphaFoldDB" id="A0A1G8UZ08"/>
<dbReference type="Pfam" id="PF13356">
    <property type="entry name" value="Arm-DNA-bind_3"/>
    <property type="match status" value="1"/>
</dbReference>
<dbReference type="EMBL" id="FNEK01000020">
    <property type="protein sequence ID" value="SDJ58180.1"/>
    <property type="molecule type" value="Genomic_DNA"/>
</dbReference>
<evidence type="ECO:0000256" key="5">
    <source>
        <dbReference type="PROSITE-ProRule" id="PRU01248"/>
    </source>
</evidence>
<dbReference type="Proteomes" id="UP000199382">
    <property type="component" value="Unassembled WGS sequence"/>
</dbReference>
<dbReference type="InterPro" id="IPR013762">
    <property type="entry name" value="Integrase-like_cat_sf"/>
</dbReference>
<dbReference type="InterPro" id="IPR002104">
    <property type="entry name" value="Integrase_catalytic"/>
</dbReference>
<reference evidence="8 9" key="1">
    <citation type="submission" date="2016-10" db="EMBL/GenBank/DDBJ databases">
        <authorList>
            <person name="de Groot N.N."/>
        </authorList>
    </citation>
    <scope>NUCLEOTIDE SEQUENCE [LARGE SCALE GENOMIC DNA]</scope>
    <source>
        <strain evidence="8 9">DSM 25294</strain>
    </source>
</reference>
<dbReference type="InterPro" id="IPR038488">
    <property type="entry name" value="Integrase_DNA-bd_sf"/>
</dbReference>
<dbReference type="PROSITE" id="PS51900">
    <property type="entry name" value="CB"/>
    <property type="match status" value="1"/>
</dbReference>
<keyword evidence="3 5" id="KW-0238">DNA-binding</keyword>
<dbReference type="PROSITE" id="PS51898">
    <property type="entry name" value="TYR_RECOMBINASE"/>
    <property type="match status" value="1"/>
</dbReference>
<comment type="similarity">
    <text evidence="1">Belongs to the 'phage' integrase family.</text>
</comment>
<protein>
    <submittedName>
        <fullName evidence="8">Integrase</fullName>
    </submittedName>
</protein>
<dbReference type="Gene3D" id="1.10.150.130">
    <property type="match status" value="1"/>
</dbReference>
<dbReference type="Gene3D" id="3.30.160.390">
    <property type="entry name" value="Integrase, DNA-binding domain"/>
    <property type="match status" value="1"/>
</dbReference>
<dbReference type="GO" id="GO:0006310">
    <property type="term" value="P:DNA recombination"/>
    <property type="evidence" value="ECO:0007669"/>
    <property type="project" value="UniProtKB-KW"/>
</dbReference>
<dbReference type="InterPro" id="IPR010998">
    <property type="entry name" value="Integrase_recombinase_N"/>
</dbReference>
<dbReference type="OrthoDB" id="9795573at2"/>
<dbReference type="InterPro" id="IPR050808">
    <property type="entry name" value="Phage_Integrase"/>
</dbReference>
<keyword evidence="2" id="KW-0229">DNA integration</keyword>
<dbReference type="Pfam" id="PF22022">
    <property type="entry name" value="Phage_int_M"/>
    <property type="match status" value="1"/>
</dbReference>
<evidence type="ECO:0000256" key="2">
    <source>
        <dbReference type="ARBA" id="ARBA00022908"/>
    </source>
</evidence>
<gene>
    <name evidence="8" type="ORF">SAMN04488026_102010</name>
</gene>
<evidence type="ECO:0000313" key="9">
    <source>
        <dbReference type="Proteomes" id="UP000199382"/>
    </source>
</evidence>
<evidence type="ECO:0000259" key="6">
    <source>
        <dbReference type="PROSITE" id="PS51898"/>
    </source>
</evidence>
<dbReference type="RefSeq" id="WP_093155493.1">
    <property type="nucleotide sequence ID" value="NZ_FNEK01000020.1"/>
</dbReference>
<dbReference type="CDD" id="cd00801">
    <property type="entry name" value="INT_P4_C"/>
    <property type="match status" value="1"/>
</dbReference>
<dbReference type="STRING" id="571298.SAMN04488026_102010"/>
<dbReference type="PANTHER" id="PTHR30629">
    <property type="entry name" value="PROPHAGE INTEGRASE"/>
    <property type="match status" value="1"/>
</dbReference>
<evidence type="ECO:0000259" key="7">
    <source>
        <dbReference type="PROSITE" id="PS51900"/>
    </source>
</evidence>
<keyword evidence="9" id="KW-1185">Reference proteome</keyword>
<dbReference type="PANTHER" id="PTHR30629:SF2">
    <property type="entry name" value="PROPHAGE INTEGRASE INTS-RELATED"/>
    <property type="match status" value="1"/>
</dbReference>
<dbReference type="InterPro" id="IPR011010">
    <property type="entry name" value="DNA_brk_join_enz"/>
</dbReference>
<evidence type="ECO:0000256" key="3">
    <source>
        <dbReference type="ARBA" id="ARBA00023125"/>
    </source>
</evidence>
<evidence type="ECO:0000256" key="4">
    <source>
        <dbReference type="ARBA" id="ARBA00023172"/>
    </source>
</evidence>
<organism evidence="8 9">
    <name type="scientific">Aliiruegeria lutimaris</name>
    <dbReference type="NCBI Taxonomy" id="571298"/>
    <lineage>
        <taxon>Bacteria</taxon>
        <taxon>Pseudomonadati</taxon>
        <taxon>Pseudomonadota</taxon>
        <taxon>Alphaproteobacteria</taxon>
        <taxon>Rhodobacterales</taxon>
        <taxon>Roseobacteraceae</taxon>
        <taxon>Aliiruegeria</taxon>
    </lineage>
</organism>
<keyword evidence="4" id="KW-0233">DNA recombination</keyword>
<dbReference type="SUPFAM" id="SSF56349">
    <property type="entry name" value="DNA breaking-rejoining enzymes"/>
    <property type="match status" value="1"/>
</dbReference>
<dbReference type="InterPro" id="IPR044068">
    <property type="entry name" value="CB"/>
</dbReference>
<dbReference type="InterPro" id="IPR025166">
    <property type="entry name" value="Integrase_DNA_bind_dom"/>
</dbReference>
<evidence type="ECO:0000256" key="1">
    <source>
        <dbReference type="ARBA" id="ARBA00008857"/>
    </source>
</evidence>
<dbReference type="Gene3D" id="1.10.443.10">
    <property type="entry name" value="Intergrase catalytic core"/>
    <property type="match status" value="1"/>
</dbReference>
<dbReference type="InterPro" id="IPR053876">
    <property type="entry name" value="Phage_int_M"/>
</dbReference>
<feature type="domain" description="Core-binding (CB)" evidence="7">
    <location>
        <begin position="122"/>
        <end position="202"/>
    </location>
</feature>
<dbReference type="GO" id="GO:0003677">
    <property type="term" value="F:DNA binding"/>
    <property type="evidence" value="ECO:0007669"/>
    <property type="project" value="UniProtKB-UniRule"/>
</dbReference>
<accession>A0A1G8UZ08</accession>
<evidence type="ECO:0000313" key="8">
    <source>
        <dbReference type="EMBL" id="SDJ58180.1"/>
    </source>
</evidence>
<name>A0A1G8UZ08_9RHOB</name>
<dbReference type="GO" id="GO:0015074">
    <property type="term" value="P:DNA integration"/>
    <property type="evidence" value="ECO:0007669"/>
    <property type="project" value="UniProtKB-KW"/>
</dbReference>
<feature type="domain" description="Tyr recombinase" evidence="6">
    <location>
        <begin position="231"/>
        <end position="413"/>
    </location>
</feature>
<dbReference type="Pfam" id="PF00589">
    <property type="entry name" value="Phage_integrase"/>
    <property type="match status" value="1"/>
</dbReference>